<evidence type="ECO:0000256" key="2">
    <source>
        <dbReference type="ARBA" id="ARBA00022801"/>
    </source>
</evidence>
<dbReference type="Pfam" id="PF13365">
    <property type="entry name" value="Trypsin_2"/>
    <property type="match status" value="1"/>
</dbReference>
<dbReference type="KEGG" id="prz:GZH47_14550"/>
<accession>A0A6C0P112</accession>
<dbReference type="InterPro" id="IPR009003">
    <property type="entry name" value="Peptidase_S1_PA"/>
</dbReference>
<keyword evidence="5" id="KW-0812">Transmembrane</keyword>
<dbReference type="PANTHER" id="PTHR43343">
    <property type="entry name" value="PEPTIDASE S12"/>
    <property type="match status" value="1"/>
</dbReference>
<dbReference type="PRINTS" id="PR00834">
    <property type="entry name" value="PROTEASES2C"/>
</dbReference>
<organism evidence="6 7">
    <name type="scientific">Paenibacillus rhizovicinus</name>
    <dbReference type="NCBI Taxonomy" id="2704463"/>
    <lineage>
        <taxon>Bacteria</taxon>
        <taxon>Bacillati</taxon>
        <taxon>Bacillota</taxon>
        <taxon>Bacilli</taxon>
        <taxon>Bacillales</taxon>
        <taxon>Paenibacillaceae</taxon>
        <taxon>Paenibacillus</taxon>
    </lineage>
</organism>
<dbReference type="InterPro" id="IPR001940">
    <property type="entry name" value="Peptidase_S1C"/>
</dbReference>
<keyword evidence="7" id="KW-1185">Reference proteome</keyword>
<name>A0A6C0P112_9BACL</name>
<reference evidence="6 7" key="1">
    <citation type="submission" date="2020-02" db="EMBL/GenBank/DDBJ databases">
        <title>Paenibacillus sp. nov., isolated from rhizosphere soil of tomato.</title>
        <authorList>
            <person name="Weon H.-Y."/>
            <person name="Lee S.A."/>
        </authorList>
    </citation>
    <scope>NUCLEOTIDE SEQUENCE [LARGE SCALE GENOMIC DNA]</scope>
    <source>
        <strain evidence="6 7">14171R-81</strain>
    </source>
</reference>
<keyword evidence="5" id="KW-0472">Membrane</keyword>
<dbReference type="InterPro" id="IPR051201">
    <property type="entry name" value="Chloro_Bact_Ser_Proteases"/>
</dbReference>
<keyword evidence="2" id="KW-0378">Hydrolase</keyword>
<protein>
    <submittedName>
        <fullName evidence="6">Trypsin-like serine protease</fullName>
    </submittedName>
</protein>
<evidence type="ECO:0000256" key="5">
    <source>
        <dbReference type="SAM" id="Phobius"/>
    </source>
</evidence>
<feature type="region of interest" description="Disordered" evidence="4">
    <location>
        <begin position="150"/>
        <end position="175"/>
    </location>
</feature>
<evidence type="ECO:0000313" key="6">
    <source>
        <dbReference type="EMBL" id="QHW31916.1"/>
    </source>
</evidence>
<evidence type="ECO:0000256" key="4">
    <source>
        <dbReference type="SAM" id="MobiDB-lite"/>
    </source>
</evidence>
<keyword evidence="5" id="KW-1133">Transmembrane helix</keyword>
<gene>
    <name evidence="6" type="ORF">GZH47_14550</name>
</gene>
<keyword evidence="1 6" id="KW-0645">Protease</keyword>
<dbReference type="PANTHER" id="PTHR43343:SF3">
    <property type="entry name" value="PROTEASE DO-LIKE 8, CHLOROPLASTIC"/>
    <property type="match status" value="1"/>
</dbReference>
<dbReference type="EMBL" id="CP048286">
    <property type="protein sequence ID" value="QHW31916.1"/>
    <property type="molecule type" value="Genomic_DNA"/>
</dbReference>
<dbReference type="GO" id="GO:0006508">
    <property type="term" value="P:proteolysis"/>
    <property type="evidence" value="ECO:0007669"/>
    <property type="project" value="UniProtKB-KW"/>
</dbReference>
<feature type="transmembrane region" description="Helical" evidence="5">
    <location>
        <begin position="67"/>
        <end position="85"/>
    </location>
</feature>
<dbReference type="Proteomes" id="UP000479114">
    <property type="component" value="Chromosome"/>
</dbReference>
<sequence>MIRMNENKDIKHERDNASEGLTIYRYDSPKKAADLQAAYKDAIAENDRKGASGSGAQRRKRTSSQTLLAAFLAGALTIGGLAYMSDRMNLFSGGTANVVQTSASTANPASADAGVKTASLQSSTEDFAAVFNQANPAVVEIGNYGVENNQSRSNLFGSSRGQSGSRQQSLPTNEEPVLMGTGSGFFFNKDGYILTNQHVVADASELKVTVPGYDEPLEAKVVNENEDLDLAVIKVETQDGKAFPTLGFGDSNQANIGDWVIAIGNPYGLDHTMTTGVLSAKERPITVAEDDGSEHKYEHLLQTDASINPGNSGGPLLNTKGEVIGVNTAVNAEAQGIGFAIPSSTIQDAVKEMMKGTTESSL</sequence>
<feature type="compositionally biased region" description="Low complexity" evidence="4">
    <location>
        <begin position="157"/>
        <end position="169"/>
    </location>
</feature>
<dbReference type="SUPFAM" id="SSF50494">
    <property type="entry name" value="Trypsin-like serine proteases"/>
    <property type="match status" value="1"/>
</dbReference>
<proteinExistence type="predicted"/>
<evidence type="ECO:0000313" key="7">
    <source>
        <dbReference type="Proteomes" id="UP000479114"/>
    </source>
</evidence>
<keyword evidence="3" id="KW-0720">Serine protease</keyword>
<dbReference type="AlphaFoldDB" id="A0A6C0P112"/>
<dbReference type="Gene3D" id="2.40.10.120">
    <property type="match status" value="1"/>
</dbReference>
<dbReference type="GO" id="GO:0004252">
    <property type="term" value="F:serine-type endopeptidase activity"/>
    <property type="evidence" value="ECO:0007669"/>
    <property type="project" value="InterPro"/>
</dbReference>
<evidence type="ECO:0000256" key="3">
    <source>
        <dbReference type="ARBA" id="ARBA00022825"/>
    </source>
</evidence>
<evidence type="ECO:0000256" key="1">
    <source>
        <dbReference type="ARBA" id="ARBA00022670"/>
    </source>
</evidence>